<protein>
    <submittedName>
        <fullName evidence="3">DUF368 domain-containing protein</fullName>
    </submittedName>
</protein>
<dbReference type="AlphaFoldDB" id="A0A3E2B2S2"/>
<dbReference type="Proteomes" id="UP000260649">
    <property type="component" value="Unassembled WGS sequence"/>
</dbReference>
<accession>A0A3E2B2S2</accession>
<feature type="transmembrane region" description="Helical" evidence="2">
    <location>
        <begin position="115"/>
        <end position="132"/>
    </location>
</feature>
<feature type="transmembrane region" description="Helical" evidence="2">
    <location>
        <begin position="85"/>
        <end position="103"/>
    </location>
</feature>
<name>A0A3E2B2S2_9FIRM</name>
<dbReference type="PANTHER" id="PTHR37308">
    <property type="entry name" value="INTEGRAL MEMBRANE PROTEIN"/>
    <property type="match status" value="1"/>
</dbReference>
<dbReference type="GeneID" id="97995674"/>
<evidence type="ECO:0000313" key="3">
    <source>
        <dbReference type="EMBL" id="RFT06332.1"/>
    </source>
</evidence>
<reference evidence="3 4" key="1">
    <citation type="submission" date="2018-07" db="EMBL/GenBank/DDBJ databases">
        <title>GABA Modulating Bacteria of the Human Gut Microbiota.</title>
        <authorList>
            <person name="Strandwitz P."/>
            <person name="Kim K.H."/>
            <person name="Terekhova D."/>
            <person name="Liu J.K."/>
            <person name="Sharma A."/>
            <person name="Levering J."/>
            <person name="Mcdonald D."/>
            <person name="Dietrich D."/>
            <person name="Ramadhar T.R."/>
            <person name="Lekbua A."/>
            <person name="Mroue N."/>
            <person name="Liston C."/>
            <person name="Stewart E.J."/>
            <person name="Dubin M.J."/>
            <person name="Zengler K."/>
            <person name="Knight R."/>
            <person name="Gilbert J.A."/>
            <person name="Clardy J."/>
            <person name="Lewis K."/>
        </authorList>
    </citation>
    <scope>NUCLEOTIDE SEQUENCE [LARGE SCALE GENOMIC DNA]</scope>
    <source>
        <strain evidence="3 4">KLE1738</strain>
    </source>
</reference>
<keyword evidence="4" id="KW-1185">Reference proteome</keyword>
<gene>
    <name evidence="3" type="ORF">DV520_08020</name>
</gene>
<feature type="transmembrane region" description="Helical" evidence="2">
    <location>
        <begin position="53"/>
        <end position="73"/>
    </location>
</feature>
<dbReference type="RefSeq" id="WP_117142388.1">
    <property type="nucleotide sequence ID" value="NZ_CAKXKJ010000013.1"/>
</dbReference>
<feature type="transmembrane region" description="Helical" evidence="2">
    <location>
        <begin position="267"/>
        <end position="285"/>
    </location>
</feature>
<evidence type="ECO:0000313" key="4">
    <source>
        <dbReference type="Proteomes" id="UP000260649"/>
    </source>
</evidence>
<sequence>MLVKMFHGFCMALADSVPGVSGGTVAFILGFYEKFIDALHGLFGKDNGARKVAVLYLAKLGVGWCLGLCLSVVALNDLFQTKTYFLSSLFLGLTAAAFPFILRTEWWALKGKGRYLPYTLLGVALVCGLSLVRGAASGGGVIDYWSLGVGELLYLFVAGALAIMAMVLPGISGSTLLLIFGVYAPTLYALRRLLALDLAVLPGLFALALGVLVGVGVSIRWIRAALRRNRAKMLYFILGLMAGSLYAIVMGPTTLSPPQQALHLETFHLGGFVLGVGILIGLERLKLLIARREARAEKTEDGTQGEEEAQSGGSPQGPA</sequence>
<evidence type="ECO:0000256" key="1">
    <source>
        <dbReference type="SAM" id="MobiDB-lite"/>
    </source>
</evidence>
<proteinExistence type="predicted"/>
<feature type="transmembrane region" description="Helical" evidence="2">
    <location>
        <begin position="175"/>
        <end position="194"/>
    </location>
</feature>
<dbReference type="Pfam" id="PF04018">
    <property type="entry name" value="VCA0040-like"/>
    <property type="match status" value="1"/>
</dbReference>
<comment type="caution">
    <text evidence="3">The sequence shown here is derived from an EMBL/GenBank/DDBJ whole genome shotgun (WGS) entry which is preliminary data.</text>
</comment>
<feature type="transmembrane region" description="Helical" evidence="2">
    <location>
        <begin position="144"/>
        <end position="168"/>
    </location>
</feature>
<feature type="transmembrane region" description="Helical" evidence="2">
    <location>
        <begin position="234"/>
        <end position="255"/>
    </location>
</feature>
<keyword evidence="2" id="KW-0812">Transmembrane</keyword>
<dbReference type="PANTHER" id="PTHR37308:SF1">
    <property type="entry name" value="POLYPRENYL-PHOSPHATE TRANSPORTER"/>
    <property type="match status" value="1"/>
</dbReference>
<feature type="region of interest" description="Disordered" evidence="1">
    <location>
        <begin position="296"/>
        <end position="319"/>
    </location>
</feature>
<dbReference type="InterPro" id="IPR007163">
    <property type="entry name" value="VCA0040-like"/>
</dbReference>
<organism evidence="3 4">
    <name type="scientific">Evtepia gabavorous</name>
    <dbReference type="NCBI Taxonomy" id="2211183"/>
    <lineage>
        <taxon>Bacteria</taxon>
        <taxon>Bacillati</taxon>
        <taxon>Bacillota</taxon>
        <taxon>Clostridia</taxon>
        <taxon>Eubacteriales</taxon>
        <taxon>Evtepia</taxon>
    </lineage>
</organism>
<evidence type="ECO:0000256" key="2">
    <source>
        <dbReference type="SAM" id="Phobius"/>
    </source>
</evidence>
<dbReference type="EMBL" id="QQRQ01000012">
    <property type="protein sequence ID" value="RFT06332.1"/>
    <property type="molecule type" value="Genomic_DNA"/>
</dbReference>
<feature type="transmembrane region" description="Helical" evidence="2">
    <location>
        <begin position="200"/>
        <end position="222"/>
    </location>
</feature>
<keyword evidence="2" id="KW-1133">Transmembrane helix</keyword>
<dbReference type="OrthoDB" id="9793746at2"/>
<feature type="transmembrane region" description="Helical" evidence="2">
    <location>
        <begin position="6"/>
        <end position="32"/>
    </location>
</feature>
<keyword evidence="2" id="KW-0472">Membrane</keyword>